<evidence type="ECO:0000256" key="9">
    <source>
        <dbReference type="ARBA" id="ARBA00023128"/>
    </source>
</evidence>
<evidence type="ECO:0000256" key="10">
    <source>
        <dbReference type="ARBA" id="ARBA00023136"/>
    </source>
</evidence>
<dbReference type="GO" id="GO:0031966">
    <property type="term" value="C:mitochondrial membrane"/>
    <property type="evidence" value="ECO:0007669"/>
    <property type="project" value="UniProtKB-SubCell"/>
</dbReference>
<keyword evidence="11" id="KW-0066">ATP synthesis</keyword>
<dbReference type="InterPro" id="IPR001421">
    <property type="entry name" value="ATP8_metazoa"/>
</dbReference>
<evidence type="ECO:0000256" key="13">
    <source>
        <dbReference type="SAM" id="Phobius"/>
    </source>
</evidence>
<keyword evidence="3 12" id="KW-0813">Transport</keyword>
<dbReference type="RefSeq" id="YP_009003500.1">
    <property type="nucleotide sequence ID" value="NC_023509.1"/>
</dbReference>
<accession>W5RHI6</accession>
<evidence type="ECO:0000256" key="5">
    <source>
        <dbReference type="ARBA" id="ARBA00022692"/>
    </source>
</evidence>
<evidence type="ECO:0000256" key="3">
    <source>
        <dbReference type="ARBA" id="ARBA00022448"/>
    </source>
</evidence>
<proteinExistence type="inferred from homology"/>
<keyword evidence="9 12" id="KW-0496">Mitochondrion</keyword>
<keyword evidence="6 12" id="KW-0375">Hydrogen ion transport</keyword>
<evidence type="ECO:0000256" key="7">
    <source>
        <dbReference type="ARBA" id="ARBA00022989"/>
    </source>
</evidence>
<evidence type="ECO:0000256" key="4">
    <source>
        <dbReference type="ARBA" id="ARBA00022547"/>
    </source>
</evidence>
<gene>
    <name evidence="14" type="primary">ATP8</name>
</gene>
<dbReference type="EMBL" id="KF540149">
    <property type="protein sequence ID" value="AGZ18929.1"/>
    <property type="molecule type" value="Genomic_DNA"/>
</dbReference>
<organism evidence="14">
    <name type="scientific">Chthonerpeton indistinctum</name>
    <name type="common">Argentine caecilian</name>
    <name type="synonym">Siphonops indistinctum</name>
    <dbReference type="NCBI Taxonomy" id="420416"/>
    <lineage>
        <taxon>Eukaryota</taxon>
        <taxon>Metazoa</taxon>
        <taxon>Chordata</taxon>
        <taxon>Craniata</taxon>
        <taxon>Vertebrata</taxon>
        <taxon>Euteleostomi</taxon>
        <taxon>Amphibia</taxon>
        <taxon>Gymnophiona</taxon>
        <taxon>Typhlonectidae</taxon>
        <taxon>Chthonerpeton</taxon>
    </lineage>
</organism>
<keyword evidence="5 12" id="KW-0812">Transmembrane</keyword>
<keyword evidence="8 12" id="KW-0406">Ion transport</keyword>
<evidence type="ECO:0000313" key="14">
    <source>
        <dbReference type="EMBL" id="AGZ18929.1"/>
    </source>
</evidence>
<evidence type="ECO:0000256" key="6">
    <source>
        <dbReference type="ARBA" id="ARBA00022781"/>
    </source>
</evidence>
<protein>
    <recommendedName>
        <fullName evidence="12">ATP synthase complex subunit 8</fullName>
    </recommendedName>
</protein>
<dbReference type="GO" id="GO:0045259">
    <property type="term" value="C:proton-transporting ATP synthase complex"/>
    <property type="evidence" value="ECO:0007669"/>
    <property type="project" value="UniProtKB-KW"/>
</dbReference>
<sequence>MPQLNPNPWLWTALISWSILLMMLTKLTSYKLTNKVNINFEDLTTTLLTPWTWPW</sequence>
<reference evidence="14" key="1">
    <citation type="journal article" date="2014" name="Mol. Phylogenet. Evol.">
        <title>Life-history evolution and mitogenomic phylogeny of caecilian amphibians.</title>
        <authorList>
            <person name="San Mauro D."/>
            <person name="Gower D.J."/>
            <person name="Muller H."/>
            <person name="Loader S.P."/>
            <person name="Zardoya R."/>
            <person name="Nussbaum R.A."/>
            <person name="Wilkinson M."/>
        </authorList>
    </citation>
    <scope>NUCLEOTIDE SEQUENCE</scope>
</reference>
<feature type="transmembrane region" description="Helical" evidence="13">
    <location>
        <begin position="6"/>
        <end position="25"/>
    </location>
</feature>
<dbReference type="Pfam" id="PF00895">
    <property type="entry name" value="ATP-synt_8"/>
    <property type="match status" value="1"/>
</dbReference>
<keyword evidence="4 12" id="KW-0138">CF(0)</keyword>
<keyword evidence="10 13" id="KW-0472">Membrane</keyword>
<comment type="similarity">
    <text evidence="2 12">Belongs to the ATPase protein 8 family.</text>
</comment>
<dbReference type="GeneID" id="18489883"/>
<dbReference type="GO" id="GO:0015078">
    <property type="term" value="F:proton transmembrane transporter activity"/>
    <property type="evidence" value="ECO:0007669"/>
    <property type="project" value="InterPro"/>
</dbReference>
<geneLocation type="mitochondrion" evidence="14"/>
<comment type="subcellular location">
    <subcellularLocation>
        <location evidence="1 12">Mitochondrion membrane</location>
        <topology evidence="1 12">Single-pass membrane protein</topology>
    </subcellularLocation>
</comment>
<dbReference type="AlphaFoldDB" id="W5RHI6"/>
<evidence type="ECO:0000256" key="11">
    <source>
        <dbReference type="ARBA" id="ARBA00023310"/>
    </source>
</evidence>
<evidence type="ECO:0000256" key="12">
    <source>
        <dbReference type="RuleBase" id="RU003661"/>
    </source>
</evidence>
<name>W5RHI6_CHTIN</name>
<evidence type="ECO:0000256" key="2">
    <source>
        <dbReference type="ARBA" id="ARBA00008892"/>
    </source>
</evidence>
<keyword evidence="7 13" id="KW-1133">Transmembrane helix</keyword>
<evidence type="ECO:0000256" key="8">
    <source>
        <dbReference type="ARBA" id="ARBA00023065"/>
    </source>
</evidence>
<evidence type="ECO:0000256" key="1">
    <source>
        <dbReference type="ARBA" id="ARBA00004304"/>
    </source>
</evidence>
<dbReference type="CTD" id="4509"/>
<dbReference type="GO" id="GO:0015986">
    <property type="term" value="P:proton motive force-driven ATP synthesis"/>
    <property type="evidence" value="ECO:0007669"/>
    <property type="project" value="InterPro"/>
</dbReference>